<gene>
    <name evidence="1" type="ORF">QFC22_001371</name>
</gene>
<dbReference type="Proteomes" id="UP001243375">
    <property type="component" value="Unassembled WGS sequence"/>
</dbReference>
<evidence type="ECO:0000313" key="1">
    <source>
        <dbReference type="EMBL" id="KAJ9123178.1"/>
    </source>
</evidence>
<organism evidence="1 2">
    <name type="scientific">Naganishia vaughanmartiniae</name>
    <dbReference type="NCBI Taxonomy" id="1424756"/>
    <lineage>
        <taxon>Eukaryota</taxon>
        <taxon>Fungi</taxon>
        <taxon>Dikarya</taxon>
        <taxon>Basidiomycota</taxon>
        <taxon>Agaricomycotina</taxon>
        <taxon>Tremellomycetes</taxon>
        <taxon>Filobasidiales</taxon>
        <taxon>Filobasidiaceae</taxon>
        <taxon>Naganishia</taxon>
    </lineage>
</organism>
<dbReference type="EMBL" id="JASBWU010000003">
    <property type="protein sequence ID" value="KAJ9123178.1"/>
    <property type="molecule type" value="Genomic_DNA"/>
</dbReference>
<proteinExistence type="predicted"/>
<keyword evidence="2" id="KW-1185">Reference proteome</keyword>
<evidence type="ECO:0000313" key="2">
    <source>
        <dbReference type="Proteomes" id="UP001243375"/>
    </source>
</evidence>
<sequence length="268" mass="30541">MDAFRVFDFAVGLVEISLLSWCLIACHYKLRPSSFDLIFKRRDRMQEWRAEMYDLPKTVVYITSPFLSLGHIGMGIVDMVMFLPLMIAFVLLHVIAATSIWVLMPFILRPGRFTLTCVRNIFSAPQVFQPRVAQGLSMSCAYGNARRSDLQSALTKYANLERLAAIRQHRAKRACVFKQSLRDAVAPEVAFIRSAILLLQDYARLGMWKLKRGFNQLMTPERAALAQEWRKLAEAEVKRSLREYLNPEIGCKLARAFDGVTAAKATSE</sequence>
<accession>A0ACC2XH66</accession>
<comment type="caution">
    <text evidence="1">The sequence shown here is derived from an EMBL/GenBank/DDBJ whole genome shotgun (WGS) entry which is preliminary data.</text>
</comment>
<protein>
    <submittedName>
        <fullName evidence="1">Uncharacterized protein</fullName>
    </submittedName>
</protein>
<reference evidence="1" key="1">
    <citation type="submission" date="2023-04" db="EMBL/GenBank/DDBJ databases">
        <title>Draft Genome sequencing of Naganishia species isolated from polar environments using Oxford Nanopore Technology.</title>
        <authorList>
            <person name="Leo P."/>
            <person name="Venkateswaran K."/>
        </authorList>
    </citation>
    <scope>NUCLEOTIDE SEQUENCE</scope>
    <source>
        <strain evidence="1">MNA-CCFEE 5425</strain>
    </source>
</reference>
<name>A0ACC2XH66_9TREE</name>